<keyword evidence="11" id="KW-1185">Reference proteome</keyword>
<dbReference type="PANTHER" id="PTHR43775">
    <property type="entry name" value="FATTY ACID SYNTHASE"/>
    <property type="match status" value="1"/>
</dbReference>
<dbReference type="SUPFAM" id="SSF53901">
    <property type="entry name" value="Thiolase-like"/>
    <property type="match status" value="1"/>
</dbReference>
<dbReference type="SUPFAM" id="SSF51735">
    <property type="entry name" value="NAD(P)-binding Rossmann-fold domains"/>
    <property type="match status" value="2"/>
</dbReference>
<evidence type="ECO:0000313" key="10">
    <source>
        <dbReference type="EMBL" id="MBG0567756.1"/>
    </source>
</evidence>
<protein>
    <submittedName>
        <fullName evidence="10">SDR family NAD(P)-dependent oxidoreductase</fullName>
    </submittedName>
</protein>
<feature type="non-terminal residue" evidence="10">
    <location>
        <position position="1"/>
    </location>
</feature>
<accession>A0A931CII4</accession>
<dbReference type="GO" id="GO:0031177">
    <property type="term" value="F:phosphopantetheine binding"/>
    <property type="evidence" value="ECO:0007669"/>
    <property type="project" value="InterPro"/>
</dbReference>
<dbReference type="InterPro" id="IPR057326">
    <property type="entry name" value="KR_dom"/>
</dbReference>
<evidence type="ECO:0000259" key="9">
    <source>
        <dbReference type="PROSITE" id="PS52004"/>
    </source>
</evidence>
<dbReference type="FunFam" id="3.40.47.10:FF:000019">
    <property type="entry name" value="Polyketide synthase type I"/>
    <property type="match status" value="1"/>
</dbReference>
<dbReference type="InterPro" id="IPR020841">
    <property type="entry name" value="PKS_Beta-ketoAc_synthase_dom"/>
</dbReference>
<feature type="domain" description="Carrier" evidence="8">
    <location>
        <begin position="994"/>
        <end position="1069"/>
    </location>
</feature>
<dbReference type="InterPro" id="IPR032821">
    <property type="entry name" value="PKS_assoc"/>
</dbReference>
<keyword evidence="3" id="KW-0596">Phosphopantetheine</keyword>
<evidence type="ECO:0000259" key="8">
    <source>
        <dbReference type="PROSITE" id="PS50075"/>
    </source>
</evidence>
<comment type="caution">
    <text evidence="10">The sequence shown here is derived from an EMBL/GenBank/DDBJ whole genome shotgun (WGS) entry which is preliminary data.</text>
</comment>
<dbReference type="InterPro" id="IPR049490">
    <property type="entry name" value="C883_1060-like_KR_N"/>
</dbReference>
<dbReference type="InterPro" id="IPR006162">
    <property type="entry name" value="Ppantetheine_attach_site"/>
</dbReference>
<dbReference type="GO" id="GO:0004312">
    <property type="term" value="F:fatty acid synthase activity"/>
    <property type="evidence" value="ECO:0007669"/>
    <property type="project" value="TreeGrafter"/>
</dbReference>
<dbReference type="EMBL" id="JADQTO010000030">
    <property type="protein sequence ID" value="MBG0567756.1"/>
    <property type="molecule type" value="Genomic_DNA"/>
</dbReference>
<organism evidence="10 11">
    <name type="scientific">Actinoplanes aureus</name>
    <dbReference type="NCBI Taxonomy" id="2792083"/>
    <lineage>
        <taxon>Bacteria</taxon>
        <taxon>Bacillati</taxon>
        <taxon>Actinomycetota</taxon>
        <taxon>Actinomycetes</taxon>
        <taxon>Micromonosporales</taxon>
        <taxon>Micromonosporaceae</taxon>
        <taxon>Actinoplanes</taxon>
    </lineage>
</organism>
<dbReference type="Pfam" id="PF00550">
    <property type="entry name" value="PP-binding"/>
    <property type="match status" value="3"/>
</dbReference>
<dbReference type="Pfam" id="PF16197">
    <property type="entry name" value="KAsynt_C_assoc"/>
    <property type="match status" value="2"/>
</dbReference>
<evidence type="ECO:0000256" key="6">
    <source>
        <dbReference type="ARBA" id="ARBA00022679"/>
    </source>
</evidence>
<evidence type="ECO:0000256" key="3">
    <source>
        <dbReference type="ARBA" id="ARBA00022450"/>
    </source>
</evidence>
<dbReference type="Gene3D" id="3.40.47.10">
    <property type="match status" value="2"/>
</dbReference>
<dbReference type="GO" id="GO:0005886">
    <property type="term" value="C:plasma membrane"/>
    <property type="evidence" value="ECO:0007669"/>
    <property type="project" value="TreeGrafter"/>
</dbReference>
<feature type="domain" description="Carrier" evidence="8">
    <location>
        <begin position="298"/>
        <end position="378"/>
    </location>
</feature>
<evidence type="ECO:0000256" key="7">
    <source>
        <dbReference type="ARBA" id="ARBA00022737"/>
    </source>
</evidence>
<dbReference type="InterPro" id="IPR018201">
    <property type="entry name" value="Ketoacyl_synth_AS"/>
</dbReference>
<dbReference type="SMART" id="SM01294">
    <property type="entry name" value="PKS_PP_betabranch"/>
    <property type="match status" value="1"/>
</dbReference>
<dbReference type="CDD" id="cd00833">
    <property type="entry name" value="PKS"/>
    <property type="match status" value="1"/>
</dbReference>
<dbReference type="InterPro" id="IPR054514">
    <property type="entry name" value="RhiE-like_linker"/>
</dbReference>
<dbReference type="InterPro" id="IPR020806">
    <property type="entry name" value="PKS_PP-bd"/>
</dbReference>
<evidence type="ECO:0000256" key="1">
    <source>
        <dbReference type="ARBA" id="ARBA00004496"/>
    </source>
</evidence>
<keyword evidence="4" id="KW-0963">Cytoplasm</keyword>
<dbReference type="InterPro" id="IPR036736">
    <property type="entry name" value="ACP-like_sf"/>
</dbReference>
<dbReference type="GO" id="GO:0004315">
    <property type="term" value="F:3-oxoacyl-[acyl-carrier-protein] synthase activity"/>
    <property type="evidence" value="ECO:0007669"/>
    <property type="project" value="InterPro"/>
</dbReference>
<feature type="domain" description="Ketosynthase family 3 (KS3)" evidence="9">
    <location>
        <begin position="392"/>
        <end position="823"/>
    </location>
</feature>
<dbReference type="Pfam" id="PF00109">
    <property type="entry name" value="ketoacyl-synt"/>
    <property type="match status" value="1"/>
</dbReference>
<keyword evidence="5" id="KW-0597">Phosphoprotein</keyword>
<dbReference type="PANTHER" id="PTHR43775:SF37">
    <property type="entry name" value="SI:DKEY-61P9.11"/>
    <property type="match status" value="1"/>
</dbReference>
<dbReference type="Pfam" id="PF22336">
    <property type="entry name" value="RhiE-like_linker"/>
    <property type="match status" value="1"/>
</dbReference>
<dbReference type="SMART" id="SM00822">
    <property type="entry name" value="PKS_KR"/>
    <property type="match status" value="1"/>
</dbReference>
<dbReference type="PROSITE" id="PS52004">
    <property type="entry name" value="KS3_2"/>
    <property type="match status" value="1"/>
</dbReference>
<dbReference type="Gene3D" id="3.40.50.720">
    <property type="entry name" value="NAD(P)-binding Rossmann-like Domain"/>
    <property type="match status" value="1"/>
</dbReference>
<dbReference type="Proteomes" id="UP000598146">
    <property type="component" value="Unassembled WGS sequence"/>
</dbReference>
<dbReference type="PROSITE" id="PS00012">
    <property type="entry name" value="PHOSPHOPANTETHEINE"/>
    <property type="match status" value="1"/>
</dbReference>
<evidence type="ECO:0000256" key="2">
    <source>
        <dbReference type="ARBA" id="ARBA00004792"/>
    </source>
</evidence>
<keyword evidence="6" id="KW-0808">Transferase</keyword>
<dbReference type="InterPro" id="IPR009081">
    <property type="entry name" value="PP-bd_ACP"/>
</dbReference>
<comment type="subcellular location">
    <subcellularLocation>
        <location evidence="1">Cytoplasm</location>
    </subcellularLocation>
</comment>
<evidence type="ECO:0000256" key="5">
    <source>
        <dbReference type="ARBA" id="ARBA00022553"/>
    </source>
</evidence>
<evidence type="ECO:0000256" key="4">
    <source>
        <dbReference type="ARBA" id="ARBA00022490"/>
    </source>
</evidence>
<reference evidence="10" key="1">
    <citation type="submission" date="2020-11" db="EMBL/GenBank/DDBJ databases">
        <title>Isolation and identification of active actinomycetes.</title>
        <authorList>
            <person name="Sun X."/>
        </authorList>
    </citation>
    <scope>NUCLEOTIDE SEQUENCE</scope>
    <source>
        <strain evidence="10">NEAU-A11</strain>
    </source>
</reference>
<dbReference type="InterPro" id="IPR050091">
    <property type="entry name" value="PKS_NRPS_Biosynth_Enz"/>
</dbReference>
<keyword evidence="7" id="KW-0677">Repeat</keyword>
<dbReference type="Pfam" id="PF08659">
    <property type="entry name" value="KR"/>
    <property type="match status" value="1"/>
</dbReference>
<dbReference type="InterPro" id="IPR016039">
    <property type="entry name" value="Thiolase-like"/>
</dbReference>
<dbReference type="Pfam" id="PF02801">
    <property type="entry name" value="Ketoacyl-synt_C"/>
    <property type="match status" value="1"/>
</dbReference>
<dbReference type="Gene3D" id="1.10.1240.100">
    <property type="match status" value="1"/>
</dbReference>
<name>A0A931CII4_9ACTN</name>
<dbReference type="GO" id="GO:0006633">
    <property type="term" value="P:fatty acid biosynthetic process"/>
    <property type="evidence" value="ECO:0007669"/>
    <property type="project" value="InterPro"/>
</dbReference>
<dbReference type="InterPro" id="IPR014030">
    <property type="entry name" value="Ketoacyl_synth_N"/>
</dbReference>
<dbReference type="SMART" id="SM00825">
    <property type="entry name" value="PKS_KS"/>
    <property type="match status" value="1"/>
</dbReference>
<dbReference type="InterPro" id="IPR036291">
    <property type="entry name" value="NAD(P)-bd_dom_sf"/>
</dbReference>
<dbReference type="SUPFAM" id="SSF47336">
    <property type="entry name" value="ACP-like"/>
    <property type="match status" value="3"/>
</dbReference>
<dbReference type="PROSITE" id="PS00606">
    <property type="entry name" value="KS3_1"/>
    <property type="match status" value="1"/>
</dbReference>
<gene>
    <name evidence="10" type="ORF">I4J89_40560</name>
</gene>
<dbReference type="CDD" id="cd08953">
    <property type="entry name" value="KR_2_SDR_x"/>
    <property type="match status" value="1"/>
</dbReference>
<dbReference type="Gene3D" id="3.30.70.3290">
    <property type="match status" value="1"/>
</dbReference>
<dbReference type="GO" id="GO:0005737">
    <property type="term" value="C:cytoplasm"/>
    <property type="evidence" value="ECO:0007669"/>
    <property type="project" value="UniProtKB-SubCell"/>
</dbReference>
<dbReference type="InterPro" id="IPR014031">
    <property type="entry name" value="Ketoacyl_synth_C"/>
</dbReference>
<dbReference type="SMART" id="SM00823">
    <property type="entry name" value="PKS_PP"/>
    <property type="match status" value="3"/>
</dbReference>
<evidence type="ECO:0000313" key="11">
    <source>
        <dbReference type="Proteomes" id="UP000598146"/>
    </source>
</evidence>
<dbReference type="Gene3D" id="1.10.1200.10">
    <property type="entry name" value="ACP-like"/>
    <property type="match status" value="3"/>
</dbReference>
<dbReference type="PROSITE" id="PS50075">
    <property type="entry name" value="CARRIER"/>
    <property type="match status" value="2"/>
</dbReference>
<dbReference type="RefSeq" id="WP_196419534.1">
    <property type="nucleotide sequence ID" value="NZ_JADQTO010000030.1"/>
</dbReference>
<dbReference type="GO" id="GO:0071770">
    <property type="term" value="P:DIM/DIP cell wall layer assembly"/>
    <property type="evidence" value="ECO:0007669"/>
    <property type="project" value="TreeGrafter"/>
</dbReference>
<dbReference type="InterPro" id="IPR013968">
    <property type="entry name" value="PKS_KR"/>
</dbReference>
<proteinExistence type="predicted"/>
<dbReference type="Pfam" id="PF21394">
    <property type="entry name" value="Beta-ketacyl_N"/>
    <property type="match status" value="1"/>
</dbReference>
<sequence length="1588" mass="169632">RDWTPLTGPDGRPLPRRAAISGFGYGGVNAHLILEEPPPTTPQPTTNGPHVITLSAKTPEALTEQATRLLAFVGGAPREDGDQQDVAPVVEEVRSLAAEVTGVSADDLNVDENLAEYGVDRVTLARLTATVNERYGTALDPAEGSIAALADRVLGTTGAPAGPPPAAADVDLRRLAYTLQVGREPMAERVALIAASVPELRTSLAEFLGGEVRAGAVQDTGRLLTSLLDGPEGERFVRDLVAAGRLPKLADLWVAGAGIDWRQLYGSEPPTRMSLPTYPFERRRCWVGARSEPEIVEDDTADPVERVLAYLTGVFATALGWRPEELDPDAGFDEYGLDSLTARELTARLRNRFPDLSATAMFAEHSLRGLARHLADQYPSEPERRATVAPTAEPIAVIGVSGRYPGSPDLDTYWQNLASGRDCVTEIPAGRWDHGRFAALAERISGKPYCRWGGFLDDVDAFDPQLFSISPIEARYLDPQERLFIQAVWECFEDAGYPRRRRGANGGAGAPIGVFAGVTYNNYQMYAAEAGEWTPVNSQTFGIANRVSYLFDLGGPSAVLDTACSSSLYAVHLAAESIRRGECAAAIAGGVNLTLHPSKYVTLTEGQFTASDGRCHTFGAGGDGYVPAEGVGAVLLKPLSAALADGDRVEAVILGSAVNHDGRTFGFSVPNPKAQAALIRTALDRAGVSPDTISYVEAHGTGTSLGDPIEVQGLTEAFRYGTDRSGYCAIGSAKSVIGHAEAAAGIAALTKVILQLRHGGLAPSPTHSDQLNPEIDFAATPFVPQREPAPWSRPVVDGRTVPRRAGISSFGVGGVNVHLVVEEPPEPAERPAEEPRPELVCLSARTEDSLREYAAALAAYLRDVRPRLSDVALTLQTGREELACRAAFVAADVGAAVRMLDALRTGAGAPGLVRGEVRRGGAAVTAPAADGDPDRLAEAWVAGAEVDWERHHAGRPVRRIPLPTYRFARERYWIVERSAPEVPVSQELPPAPPERLQDYLRDLVGELLGFDRAAPPDVRTGFFDLGMDSVLATRMTNRLEEDLAVELYPSVLFDHPTVTEMAAYLATVLPAGTPAASDAPPEPEVETVRYRVGWEPSEPLPETVATDRLLLFDVDATVHAAAPAGSVLVRPGAGFARLGDGRYEVRPDSVADHERLVAELRGAVGGLPERVIHLWSRSGETGVDAALRDGPLAVLTFARALVRTAPDAALGLLHVYRYDPERPDPAAESSGGLARSIPHESPRIGCATVGVPDELLARPAELLALCAAEFAVTDHDQREARYSANQRWVRRLRQLPDATLATPGVRRNGVYLISGGGGGLGLIFARHLTEKYGAAVVLMSRSALGEARRAELGDRVCHLRGDVTNAVDVDRVVAEVRRRFGRLDGVIHAAGVLRDALLVNKTDRDVAEVLDAKVHGALHLDRATAGDDLDFFVMFSSLAALAGNAGQADYAVANRFLNAFAGSREQQRRAGRRSGRSVAVVWPFWRAGGMGVDEETARLVRRRLGLAQLDTEVGLAAFDAVLAGDHTEGGVLQAERSRFERLLPVLPPGDTGEEIPAGIAAMPLSAVADELEQLLSELTTGGDPIDVS</sequence>
<comment type="pathway">
    <text evidence="2">Antibiotic biosynthesis.</text>
</comment>